<dbReference type="InterPro" id="IPR035093">
    <property type="entry name" value="RelE/ParE_toxin_dom_sf"/>
</dbReference>
<proteinExistence type="predicted"/>
<keyword evidence="1" id="KW-1277">Toxin-antitoxin system</keyword>
<dbReference type="AlphaFoldDB" id="A0A0S4XQK4"/>
<protein>
    <recommendedName>
        <fullName evidence="3">Plasmid stabilization system</fullName>
    </recommendedName>
</protein>
<dbReference type="InterPro" id="IPR007712">
    <property type="entry name" value="RelE/ParE_toxin"/>
</dbReference>
<evidence type="ECO:0000256" key="1">
    <source>
        <dbReference type="ARBA" id="ARBA00022649"/>
    </source>
</evidence>
<reference evidence="2" key="1">
    <citation type="submission" date="2015-11" db="EMBL/GenBank/DDBJ databases">
        <authorList>
            <person name="Zhang Y."/>
            <person name="Guo Z."/>
        </authorList>
    </citation>
    <scope>NUCLEOTIDE SEQUENCE</scope>
    <source>
        <strain evidence="2">BN30871</strain>
    </source>
</reference>
<evidence type="ECO:0000313" key="2">
    <source>
        <dbReference type="EMBL" id="CUV66576.1"/>
    </source>
</evidence>
<sequence length="92" mass="10948">MQIVKSKRFNEELESILDFIAKDNLANALYFYDSLILKIENIINFPKKYKQCKISDDSSVREMVFKGYVVVYKIYNDKILIIGIFNQNLWEL</sequence>
<dbReference type="EMBL" id="FAXN01000097">
    <property type="protein sequence ID" value="CUV66576.1"/>
    <property type="molecule type" value="Genomic_DNA"/>
</dbReference>
<name>A0A0S4XQK4_9BACT</name>
<accession>A0A0S4XQK4</accession>
<gene>
    <name evidence="2" type="ORF">BN3087_910009</name>
</gene>
<evidence type="ECO:0008006" key="3">
    <source>
        <dbReference type="Google" id="ProtNLM"/>
    </source>
</evidence>
<organism evidence="2">
    <name type="scientific">Sulfurovum sp. enrichment culture clone C5</name>
    <dbReference type="NCBI Taxonomy" id="497650"/>
    <lineage>
        <taxon>Bacteria</taxon>
        <taxon>Pseudomonadati</taxon>
        <taxon>Campylobacterota</taxon>
        <taxon>Epsilonproteobacteria</taxon>
        <taxon>Campylobacterales</taxon>
        <taxon>Sulfurovaceae</taxon>
        <taxon>Sulfurovum</taxon>
        <taxon>environmental samples</taxon>
    </lineage>
</organism>
<dbReference type="Gene3D" id="3.30.2310.20">
    <property type="entry name" value="RelE-like"/>
    <property type="match status" value="1"/>
</dbReference>
<dbReference type="Pfam" id="PF05016">
    <property type="entry name" value="ParE_toxin"/>
    <property type="match status" value="1"/>
</dbReference>